<evidence type="ECO:0000259" key="4">
    <source>
        <dbReference type="Pfam" id="PF01266"/>
    </source>
</evidence>
<reference evidence="5" key="1">
    <citation type="submission" date="2025-08" db="UniProtKB">
        <authorList>
            <consortium name="Ensembl"/>
        </authorList>
    </citation>
    <scope>IDENTIFICATION</scope>
</reference>
<dbReference type="Gene3D" id="3.30.9.10">
    <property type="entry name" value="D-Amino Acid Oxidase, subunit A, domain 2"/>
    <property type="match status" value="2"/>
</dbReference>
<name>A0A8C6XHU1_NAJNA</name>
<dbReference type="OrthoDB" id="498204at2759"/>
<dbReference type="SUPFAM" id="SSF54373">
    <property type="entry name" value="FAD-linked reductases, C-terminal domain"/>
    <property type="match status" value="1"/>
</dbReference>
<dbReference type="InterPro" id="IPR036188">
    <property type="entry name" value="FAD/NAD-bd_sf"/>
</dbReference>
<dbReference type="PANTHER" id="PTHR13847:SF200">
    <property type="entry name" value="SARCOSINE DEHYDROGENASE, MITOCHONDRIAL"/>
    <property type="match status" value="1"/>
</dbReference>
<keyword evidence="6" id="KW-1185">Reference proteome</keyword>
<dbReference type="InterPro" id="IPR006076">
    <property type="entry name" value="FAD-dep_OxRdtase"/>
</dbReference>
<dbReference type="SUPFAM" id="SSF51905">
    <property type="entry name" value="FAD/NAD(P)-binding domain"/>
    <property type="match status" value="1"/>
</dbReference>
<evidence type="ECO:0000313" key="6">
    <source>
        <dbReference type="Proteomes" id="UP000694559"/>
    </source>
</evidence>
<keyword evidence="3" id="KW-0325">Glycoprotein</keyword>
<dbReference type="Ensembl" id="ENSNNAT00000015134.1">
    <property type="protein sequence ID" value="ENSNNAP00000014437.1"/>
    <property type="gene ID" value="ENSNNAG00000009729.1"/>
</dbReference>
<dbReference type="GeneTree" id="ENSGT00940000157589"/>
<dbReference type="GO" id="GO:0001716">
    <property type="term" value="F:L-amino-acid oxidase activity"/>
    <property type="evidence" value="ECO:0007669"/>
    <property type="project" value="UniProtKB-EC"/>
</dbReference>
<dbReference type="GO" id="GO:0005759">
    <property type="term" value="C:mitochondrial matrix"/>
    <property type="evidence" value="ECO:0007669"/>
    <property type="project" value="TreeGrafter"/>
</dbReference>
<dbReference type="PANTHER" id="PTHR13847">
    <property type="entry name" value="SARCOSINE DEHYDROGENASE-RELATED"/>
    <property type="match status" value="1"/>
</dbReference>
<comment type="similarity">
    <text evidence="1">Belongs to the flavin monoamine oxidase family. FIG1 subfamily.</text>
</comment>
<evidence type="ECO:0000256" key="2">
    <source>
        <dbReference type="ARBA" id="ARBA00012806"/>
    </source>
</evidence>
<evidence type="ECO:0000256" key="3">
    <source>
        <dbReference type="ARBA" id="ARBA00023180"/>
    </source>
</evidence>
<dbReference type="Pfam" id="PF01266">
    <property type="entry name" value="DAO"/>
    <property type="match status" value="1"/>
</dbReference>
<feature type="domain" description="FAD dependent oxidoreductase" evidence="4">
    <location>
        <begin position="50"/>
        <end position="218"/>
    </location>
</feature>
<dbReference type="OMA" id="SACLIWT"/>
<evidence type="ECO:0000256" key="1">
    <source>
        <dbReference type="ARBA" id="ARBA00005465"/>
    </source>
</evidence>
<dbReference type="Proteomes" id="UP000694559">
    <property type="component" value="Unplaced"/>
</dbReference>
<dbReference type="EC" id="1.4.3.2" evidence="2"/>
<reference evidence="5" key="2">
    <citation type="submission" date="2025-09" db="UniProtKB">
        <authorList>
            <consortium name="Ensembl"/>
        </authorList>
    </citation>
    <scope>IDENTIFICATION</scope>
</reference>
<dbReference type="AlphaFoldDB" id="A0A8C6XHU1"/>
<dbReference type="GO" id="GO:0008480">
    <property type="term" value="F:sarcosine dehydrogenase activity"/>
    <property type="evidence" value="ECO:0007669"/>
    <property type="project" value="TreeGrafter"/>
</dbReference>
<sequence length="242" mass="26498">VRKFLLISRLNLSLIRFHPLFLVWWPSNIGTIIESIENHVGNSGLLLQLGKVFGIESHVLSPEETKELYPLMNVDDLYGTLYVPEDGTMDPAGTCTCLTRAASNRGDCLLLRSENCPVTGIESGQVWVTEVAAVHLPPLPTPGPSDDGSCFPSPTGVWAQALGEMAGVQVPLVAMHHAYVVTERDRGQVKHANVRDHDASVYLRLQGDALSVGGYESNPIFCEEPKKRRCPKTSLWSCGRHG</sequence>
<proteinExistence type="inferred from homology"/>
<organism evidence="5 6">
    <name type="scientific">Naja naja</name>
    <name type="common">Indian cobra</name>
    <dbReference type="NCBI Taxonomy" id="35670"/>
    <lineage>
        <taxon>Eukaryota</taxon>
        <taxon>Metazoa</taxon>
        <taxon>Chordata</taxon>
        <taxon>Craniata</taxon>
        <taxon>Vertebrata</taxon>
        <taxon>Euteleostomi</taxon>
        <taxon>Lepidosauria</taxon>
        <taxon>Squamata</taxon>
        <taxon>Bifurcata</taxon>
        <taxon>Unidentata</taxon>
        <taxon>Episquamata</taxon>
        <taxon>Toxicofera</taxon>
        <taxon>Serpentes</taxon>
        <taxon>Colubroidea</taxon>
        <taxon>Elapidae</taxon>
        <taxon>Elapinae</taxon>
        <taxon>Naja</taxon>
    </lineage>
</organism>
<accession>A0A8C6XHU1</accession>
<evidence type="ECO:0000313" key="5">
    <source>
        <dbReference type="Ensembl" id="ENSNNAP00000014437.1"/>
    </source>
</evidence>
<dbReference type="GO" id="GO:1901053">
    <property type="term" value="P:sarcosine catabolic process"/>
    <property type="evidence" value="ECO:0007669"/>
    <property type="project" value="TreeGrafter"/>
</dbReference>
<protein>
    <recommendedName>
        <fullName evidence="2">L-amino-acid oxidase</fullName>
        <ecNumber evidence="2">1.4.3.2</ecNumber>
    </recommendedName>
</protein>